<keyword evidence="9" id="KW-1133">Transmembrane helix</keyword>
<comment type="similarity">
    <text evidence="4">Belongs to the CDIP1/LITAF family.</text>
</comment>
<dbReference type="GO" id="GO:0005765">
    <property type="term" value="C:lysosomal membrane"/>
    <property type="evidence" value="ECO:0007669"/>
    <property type="project" value="UniProtKB-SubCell"/>
</dbReference>
<evidence type="ECO:0000313" key="12">
    <source>
        <dbReference type="RefSeq" id="XP_034110348.1"/>
    </source>
</evidence>
<dbReference type="GeneID" id="117571957"/>
<reference evidence="12" key="1">
    <citation type="submission" date="2025-08" db="UniProtKB">
        <authorList>
            <consortium name="RefSeq"/>
        </authorList>
    </citation>
    <scope>IDENTIFICATION</scope>
    <source>
        <strain evidence="12">15112-1751.03</strain>
        <tissue evidence="12">Whole Adult</tissue>
    </source>
</reference>
<evidence type="ECO:0000256" key="5">
    <source>
        <dbReference type="ARBA" id="ARBA00022723"/>
    </source>
</evidence>
<dbReference type="InterPro" id="IPR037519">
    <property type="entry name" value="LITAF_fam"/>
</dbReference>
<keyword evidence="9" id="KW-0812">Transmembrane</keyword>
<dbReference type="PANTHER" id="PTHR23292:SF14">
    <property type="entry name" value="FI16615P1-RELATED"/>
    <property type="match status" value="1"/>
</dbReference>
<dbReference type="SMART" id="SM00714">
    <property type="entry name" value="LITAF"/>
    <property type="match status" value="1"/>
</dbReference>
<dbReference type="OrthoDB" id="5599753at2759"/>
<keyword evidence="6" id="KW-0862">Zinc</keyword>
<proteinExistence type="inferred from homology"/>
<dbReference type="GO" id="GO:0031902">
    <property type="term" value="C:late endosome membrane"/>
    <property type="evidence" value="ECO:0007669"/>
    <property type="project" value="UniProtKB-SubCell"/>
</dbReference>
<sequence length="157" mass="17267">MEKGKIENEQPPSYGDLAGAPTMLPPQQMPQPMPQQMPQAMPQGMMQPMPQGMVQPMPQGMPPQQTIFPMQQQPVYIQAPAPNYLGGMPTMVTCPSCHAHQQSVVRYDPSTKTHLMALLICILGGICCCCIPYCMDSCQNAVHHCRNCGAYIGTYQN</sequence>
<feature type="transmembrane region" description="Helical" evidence="9">
    <location>
        <begin position="115"/>
        <end position="135"/>
    </location>
</feature>
<evidence type="ECO:0000256" key="4">
    <source>
        <dbReference type="ARBA" id="ARBA00005975"/>
    </source>
</evidence>
<organism evidence="11 12">
    <name type="scientific">Drosophila albomicans</name>
    <name type="common">Fruit fly</name>
    <dbReference type="NCBI Taxonomy" id="7291"/>
    <lineage>
        <taxon>Eukaryota</taxon>
        <taxon>Metazoa</taxon>
        <taxon>Ecdysozoa</taxon>
        <taxon>Arthropoda</taxon>
        <taxon>Hexapoda</taxon>
        <taxon>Insecta</taxon>
        <taxon>Pterygota</taxon>
        <taxon>Neoptera</taxon>
        <taxon>Endopterygota</taxon>
        <taxon>Diptera</taxon>
        <taxon>Brachycera</taxon>
        <taxon>Muscomorpha</taxon>
        <taxon>Ephydroidea</taxon>
        <taxon>Drosophilidae</taxon>
        <taxon>Drosophila</taxon>
    </lineage>
</organism>
<evidence type="ECO:0000256" key="1">
    <source>
        <dbReference type="ARBA" id="ARBA00004414"/>
    </source>
</evidence>
<keyword evidence="7 9" id="KW-0472">Membrane</keyword>
<dbReference type="PANTHER" id="PTHR23292">
    <property type="entry name" value="LIPOPOLYSACCHARIDE-INDUCED TUMOR NECROSIS FACTOR-ALPHA FACTOR"/>
    <property type="match status" value="1"/>
</dbReference>
<feature type="region of interest" description="Disordered" evidence="8">
    <location>
        <begin position="1"/>
        <end position="40"/>
    </location>
</feature>
<evidence type="ECO:0000256" key="9">
    <source>
        <dbReference type="SAM" id="Phobius"/>
    </source>
</evidence>
<evidence type="ECO:0000256" key="8">
    <source>
        <dbReference type="SAM" id="MobiDB-lite"/>
    </source>
</evidence>
<dbReference type="RefSeq" id="XP_034110348.1">
    <property type="nucleotide sequence ID" value="XM_034254457.2"/>
</dbReference>
<feature type="compositionally biased region" description="Pro residues" evidence="8">
    <location>
        <begin position="23"/>
        <end position="35"/>
    </location>
</feature>
<evidence type="ECO:0000313" key="11">
    <source>
        <dbReference type="Proteomes" id="UP000515160"/>
    </source>
</evidence>
<evidence type="ECO:0000256" key="6">
    <source>
        <dbReference type="ARBA" id="ARBA00022833"/>
    </source>
</evidence>
<accession>A0A6P8XDN0</accession>
<dbReference type="Pfam" id="PF10601">
    <property type="entry name" value="zf-LITAF-like"/>
    <property type="match status" value="1"/>
</dbReference>
<evidence type="ECO:0000256" key="3">
    <source>
        <dbReference type="ARBA" id="ARBA00004630"/>
    </source>
</evidence>
<dbReference type="GO" id="GO:0008270">
    <property type="term" value="F:zinc ion binding"/>
    <property type="evidence" value="ECO:0007669"/>
    <property type="project" value="TreeGrafter"/>
</dbReference>
<evidence type="ECO:0000259" key="10">
    <source>
        <dbReference type="PROSITE" id="PS51837"/>
    </source>
</evidence>
<dbReference type="InterPro" id="IPR006629">
    <property type="entry name" value="LITAF"/>
</dbReference>
<dbReference type="Proteomes" id="UP000515160">
    <property type="component" value="Chromosome 3"/>
</dbReference>
<evidence type="ECO:0000256" key="7">
    <source>
        <dbReference type="ARBA" id="ARBA00023136"/>
    </source>
</evidence>
<comment type="subcellular location">
    <subcellularLocation>
        <location evidence="2">Endosome membrane</location>
        <topology evidence="2">Peripheral membrane protein</topology>
    </subcellularLocation>
    <subcellularLocation>
        <location evidence="1">Late endosome membrane</location>
    </subcellularLocation>
    <subcellularLocation>
        <location evidence="3">Lysosome membrane</location>
        <topology evidence="3">Peripheral membrane protein</topology>
        <orientation evidence="3">Cytoplasmic side</orientation>
    </subcellularLocation>
</comment>
<protein>
    <submittedName>
        <fullName evidence="12">Lipopolysaccharide-induced tumor necrosis factor-alpha factor homolog</fullName>
    </submittedName>
</protein>
<keyword evidence="5" id="KW-0479">Metal-binding</keyword>
<name>A0A6P8XDN0_DROAB</name>
<feature type="domain" description="LITAF" evidence="10">
    <location>
        <begin position="72"/>
        <end position="157"/>
    </location>
</feature>
<evidence type="ECO:0000256" key="2">
    <source>
        <dbReference type="ARBA" id="ARBA00004481"/>
    </source>
</evidence>
<keyword evidence="11" id="KW-1185">Reference proteome</keyword>
<gene>
    <name evidence="12" type="primary">LOC117571957</name>
</gene>
<dbReference type="PROSITE" id="PS51837">
    <property type="entry name" value="LITAF"/>
    <property type="match status" value="1"/>
</dbReference>
<dbReference type="AlphaFoldDB" id="A0A6P8XDN0"/>